<reference evidence="3" key="1">
    <citation type="submission" date="2017-03" db="EMBL/GenBank/DDBJ databases">
        <title>Genomes of endolithic fungi from Antarctica.</title>
        <authorList>
            <person name="Coleine C."/>
            <person name="Masonjones S."/>
            <person name="Stajich J.E."/>
        </authorList>
    </citation>
    <scope>NUCLEOTIDE SEQUENCE [LARGE SCALE GENOMIC DNA]</scope>
    <source>
        <strain evidence="3">CCFEE 5527</strain>
    </source>
</reference>
<gene>
    <name evidence="2" type="ORF">B0A48_15661</name>
</gene>
<feature type="compositionally biased region" description="Acidic residues" evidence="1">
    <location>
        <begin position="320"/>
        <end position="339"/>
    </location>
</feature>
<name>A0A1V8SH25_9PEZI</name>
<sequence>MPPTLYAVAHPKPRRPGHRPPVHESFGNLALRRTRPRNAQRVMSTTELLEWILLACPVDRLMRCRTVCERWNHLISHKSPQLRVRWFRYDIWNYPTTDMRLLDYPTPGLRIRLGDTNTKGQLVEVEMDIHAAMLIFNAERQIRDAVSRSSQVLVSPAEGGEWTKVEINPSKIHLDKSDQKTHYTTDWRARYTDDAKLLVSQPPFTRASVSIIDTNPERQARPDVTGVTSPTSTLTAEIYCDAGIDLGVLAVATDWMLYIHAMTHAKRSKIPAKQHSFMGLSVKFESLVKWKNTDAAPRRRLKGSEIEITRHGAHYWSNDSGDEDSNDDDDDGNDDDGDDSTGRVEDSDIDDEEEEEDEDDEDDECLHEDDGGYGARSAR</sequence>
<proteinExistence type="predicted"/>
<dbReference type="InParanoid" id="A0A1V8SH25"/>
<evidence type="ECO:0008006" key="4">
    <source>
        <dbReference type="Google" id="ProtNLM"/>
    </source>
</evidence>
<evidence type="ECO:0000313" key="2">
    <source>
        <dbReference type="EMBL" id="OQN98393.1"/>
    </source>
</evidence>
<protein>
    <recommendedName>
        <fullName evidence="4">F-box domain-containing protein</fullName>
    </recommendedName>
</protein>
<keyword evidence="3" id="KW-1185">Reference proteome</keyword>
<dbReference type="AlphaFoldDB" id="A0A1V8SH25"/>
<dbReference type="InterPro" id="IPR036047">
    <property type="entry name" value="F-box-like_dom_sf"/>
</dbReference>
<feature type="compositionally biased region" description="Acidic residues" evidence="1">
    <location>
        <begin position="347"/>
        <end position="367"/>
    </location>
</feature>
<dbReference type="Proteomes" id="UP000192596">
    <property type="component" value="Unassembled WGS sequence"/>
</dbReference>
<dbReference type="STRING" id="1507870.A0A1V8SH25"/>
<dbReference type="SUPFAM" id="SSF81383">
    <property type="entry name" value="F-box domain"/>
    <property type="match status" value="1"/>
</dbReference>
<comment type="caution">
    <text evidence="2">The sequence shown here is derived from an EMBL/GenBank/DDBJ whole genome shotgun (WGS) entry which is preliminary data.</text>
</comment>
<accession>A0A1V8SH25</accession>
<evidence type="ECO:0000256" key="1">
    <source>
        <dbReference type="SAM" id="MobiDB-lite"/>
    </source>
</evidence>
<evidence type="ECO:0000313" key="3">
    <source>
        <dbReference type="Proteomes" id="UP000192596"/>
    </source>
</evidence>
<feature type="region of interest" description="Disordered" evidence="1">
    <location>
        <begin position="312"/>
        <end position="379"/>
    </location>
</feature>
<dbReference type="EMBL" id="NAJO01000046">
    <property type="protein sequence ID" value="OQN98393.1"/>
    <property type="molecule type" value="Genomic_DNA"/>
</dbReference>
<organism evidence="2 3">
    <name type="scientific">Cryoendolithus antarcticus</name>
    <dbReference type="NCBI Taxonomy" id="1507870"/>
    <lineage>
        <taxon>Eukaryota</taxon>
        <taxon>Fungi</taxon>
        <taxon>Dikarya</taxon>
        <taxon>Ascomycota</taxon>
        <taxon>Pezizomycotina</taxon>
        <taxon>Dothideomycetes</taxon>
        <taxon>Dothideomycetidae</taxon>
        <taxon>Cladosporiales</taxon>
        <taxon>Cladosporiaceae</taxon>
        <taxon>Cryoendolithus</taxon>
    </lineage>
</organism>